<evidence type="ECO:0000256" key="5">
    <source>
        <dbReference type="SAM" id="Phobius"/>
    </source>
</evidence>
<dbReference type="InterPro" id="IPR004864">
    <property type="entry name" value="LEA_2"/>
</dbReference>
<feature type="domain" description="Late embryogenesis abundant protein LEA-2 subgroup" evidence="6">
    <location>
        <begin position="109"/>
        <end position="212"/>
    </location>
</feature>
<keyword evidence="8" id="KW-1185">Reference proteome</keyword>
<dbReference type="AlphaFoldDB" id="A0ABD2QZE4"/>
<evidence type="ECO:0000313" key="8">
    <source>
        <dbReference type="Proteomes" id="UP001627284"/>
    </source>
</evidence>
<name>A0ABD2QZE4_9SOLN</name>
<keyword evidence="4 5" id="KW-0472">Membrane</keyword>
<evidence type="ECO:0000256" key="4">
    <source>
        <dbReference type="ARBA" id="ARBA00023136"/>
    </source>
</evidence>
<evidence type="ECO:0000256" key="1">
    <source>
        <dbReference type="ARBA" id="ARBA00004167"/>
    </source>
</evidence>
<dbReference type="GO" id="GO:0016020">
    <property type="term" value="C:membrane"/>
    <property type="evidence" value="ECO:0007669"/>
    <property type="project" value="UniProtKB-SubCell"/>
</dbReference>
<dbReference type="Proteomes" id="UP001627284">
    <property type="component" value="Unassembled WGS sequence"/>
</dbReference>
<sequence length="241" mass="27127">HIFINLSQNSINTPSTSTLPNNQNISPPPSTTIMTEKDCGHHVDDERHNLQRRLITALIAFVTLILFTILLIFLILRPTKPHFILQDATVYAFNTSTPFNFLTTNIQITIASRNPNDKIGIYYDKLDVYATYRGQQVTLPTLLPQTYQGHKDVSIWSPFVYGNNVPIAPYLGNAISQDIMFGTILLNVRIDGRVRWKVGSFISSKYHLYVNCPAYVGIAGKFLGNSVVGKYQLVQNCHVDV</sequence>
<organism evidence="7 8">
    <name type="scientific">Solanum stoloniferum</name>
    <dbReference type="NCBI Taxonomy" id="62892"/>
    <lineage>
        <taxon>Eukaryota</taxon>
        <taxon>Viridiplantae</taxon>
        <taxon>Streptophyta</taxon>
        <taxon>Embryophyta</taxon>
        <taxon>Tracheophyta</taxon>
        <taxon>Spermatophyta</taxon>
        <taxon>Magnoliopsida</taxon>
        <taxon>eudicotyledons</taxon>
        <taxon>Gunneridae</taxon>
        <taxon>Pentapetalae</taxon>
        <taxon>asterids</taxon>
        <taxon>lamiids</taxon>
        <taxon>Solanales</taxon>
        <taxon>Solanaceae</taxon>
        <taxon>Solanoideae</taxon>
        <taxon>Solaneae</taxon>
        <taxon>Solanum</taxon>
    </lineage>
</organism>
<gene>
    <name evidence="7" type="ORF">AABB24_038832</name>
</gene>
<feature type="transmembrane region" description="Helical" evidence="5">
    <location>
        <begin position="54"/>
        <end position="76"/>
    </location>
</feature>
<proteinExistence type="predicted"/>
<dbReference type="PANTHER" id="PTHR31415:SF127">
    <property type="entry name" value="PROTEIN YLS9-LIKE"/>
    <property type="match status" value="1"/>
</dbReference>
<dbReference type="InterPro" id="IPR044839">
    <property type="entry name" value="NDR1-like"/>
</dbReference>
<comment type="subcellular location">
    <subcellularLocation>
        <location evidence="1">Membrane</location>
        <topology evidence="1">Single-pass membrane protein</topology>
    </subcellularLocation>
</comment>
<comment type="caution">
    <text evidence="7">The sequence shown here is derived from an EMBL/GenBank/DDBJ whole genome shotgun (WGS) entry which is preliminary data.</text>
</comment>
<feature type="non-terminal residue" evidence="7">
    <location>
        <position position="1"/>
    </location>
</feature>
<dbReference type="PANTHER" id="PTHR31415">
    <property type="entry name" value="OS05G0367900 PROTEIN"/>
    <property type="match status" value="1"/>
</dbReference>
<dbReference type="EMBL" id="JBJKTR010000023">
    <property type="protein sequence ID" value="KAL3324923.1"/>
    <property type="molecule type" value="Genomic_DNA"/>
</dbReference>
<protein>
    <recommendedName>
        <fullName evidence="6">Late embryogenesis abundant protein LEA-2 subgroup domain-containing protein</fullName>
    </recommendedName>
</protein>
<accession>A0ABD2QZE4</accession>
<keyword evidence="3 5" id="KW-1133">Transmembrane helix</keyword>
<evidence type="ECO:0000259" key="6">
    <source>
        <dbReference type="Pfam" id="PF03168"/>
    </source>
</evidence>
<evidence type="ECO:0000256" key="3">
    <source>
        <dbReference type="ARBA" id="ARBA00022989"/>
    </source>
</evidence>
<evidence type="ECO:0000256" key="2">
    <source>
        <dbReference type="ARBA" id="ARBA00022692"/>
    </source>
</evidence>
<evidence type="ECO:0000313" key="7">
    <source>
        <dbReference type="EMBL" id="KAL3324923.1"/>
    </source>
</evidence>
<keyword evidence="2 5" id="KW-0812">Transmembrane</keyword>
<reference evidence="7 8" key="1">
    <citation type="submission" date="2024-05" db="EMBL/GenBank/DDBJ databases">
        <title>De novo assembly of an allotetraploid wild potato.</title>
        <authorList>
            <person name="Hosaka A.J."/>
        </authorList>
    </citation>
    <scope>NUCLEOTIDE SEQUENCE [LARGE SCALE GENOMIC DNA]</scope>
    <source>
        <tissue evidence="7">Young leaves</tissue>
    </source>
</reference>
<dbReference type="Pfam" id="PF03168">
    <property type="entry name" value="LEA_2"/>
    <property type="match status" value="1"/>
</dbReference>